<reference evidence="2" key="1">
    <citation type="journal article" date="2014" name="Front. Microbiol.">
        <title>High frequency of phylogenetically diverse reductive dehalogenase-homologous genes in deep subseafloor sedimentary metagenomes.</title>
        <authorList>
            <person name="Kawai M."/>
            <person name="Futagami T."/>
            <person name="Toyoda A."/>
            <person name="Takaki Y."/>
            <person name="Nishi S."/>
            <person name="Hori S."/>
            <person name="Arai W."/>
            <person name="Tsubouchi T."/>
            <person name="Morono Y."/>
            <person name="Uchiyama I."/>
            <person name="Ito T."/>
            <person name="Fujiyama A."/>
            <person name="Inagaki F."/>
            <person name="Takami H."/>
        </authorList>
    </citation>
    <scope>NUCLEOTIDE SEQUENCE</scope>
    <source>
        <strain evidence="2">Expedition CK06-06</strain>
    </source>
</reference>
<organism evidence="2">
    <name type="scientific">marine sediment metagenome</name>
    <dbReference type="NCBI Taxonomy" id="412755"/>
    <lineage>
        <taxon>unclassified sequences</taxon>
        <taxon>metagenomes</taxon>
        <taxon>ecological metagenomes</taxon>
    </lineage>
</organism>
<feature type="domain" description="AB hydrolase-1" evidence="1">
    <location>
        <begin position="4"/>
        <end position="89"/>
    </location>
</feature>
<dbReference type="InterPro" id="IPR050266">
    <property type="entry name" value="AB_hydrolase_sf"/>
</dbReference>
<dbReference type="PANTHER" id="PTHR43798">
    <property type="entry name" value="MONOACYLGLYCEROL LIPASE"/>
    <property type="match status" value="1"/>
</dbReference>
<feature type="non-terminal residue" evidence="2">
    <location>
        <position position="1"/>
    </location>
</feature>
<dbReference type="InterPro" id="IPR000073">
    <property type="entry name" value="AB_hydrolase_1"/>
</dbReference>
<accession>X1SI31</accession>
<comment type="caution">
    <text evidence="2">The sequence shown here is derived from an EMBL/GenBank/DDBJ whole genome shotgun (WGS) entry which is preliminary data.</text>
</comment>
<evidence type="ECO:0000259" key="1">
    <source>
        <dbReference type="Pfam" id="PF00561"/>
    </source>
</evidence>
<dbReference type="SUPFAM" id="SSF53474">
    <property type="entry name" value="alpha/beta-Hydrolases"/>
    <property type="match status" value="1"/>
</dbReference>
<evidence type="ECO:0000313" key="2">
    <source>
        <dbReference type="EMBL" id="GAI75045.1"/>
    </source>
</evidence>
<dbReference type="PANTHER" id="PTHR43798:SF33">
    <property type="entry name" value="HYDROLASE, PUTATIVE (AFU_ORTHOLOGUE AFUA_2G14860)-RELATED"/>
    <property type="match status" value="1"/>
</dbReference>
<protein>
    <recommendedName>
        <fullName evidence="1">AB hydrolase-1 domain-containing protein</fullName>
    </recommendedName>
</protein>
<dbReference type="Pfam" id="PF00561">
    <property type="entry name" value="Abhydrolase_1"/>
    <property type="match status" value="1"/>
</dbReference>
<dbReference type="Gene3D" id="3.40.50.1820">
    <property type="entry name" value="alpha/beta hydrolase"/>
    <property type="match status" value="1"/>
</dbReference>
<dbReference type="EMBL" id="BARW01007695">
    <property type="protein sequence ID" value="GAI75045.1"/>
    <property type="molecule type" value="Genomic_DNA"/>
</dbReference>
<dbReference type="GO" id="GO:0047372">
    <property type="term" value="F:monoacylglycerol lipase activity"/>
    <property type="evidence" value="ECO:0007669"/>
    <property type="project" value="TreeGrafter"/>
</dbReference>
<dbReference type="GO" id="GO:0046464">
    <property type="term" value="P:acylglycerol catabolic process"/>
    <property type="evidence" value="ECO:0007669"/>
    <property type="project" value="TreeGrafter"/>
</dbReference>
<dbReference type="GO" id="GO:0016020">
    <property type="term" value="C:membrane"/>
    <property type="evidence" value="ECO:0007669"/>
    <property type="project" value="TreeGrafter"/>
</dbReference>
<gene>
    <name evidence="2" type="ORF">S12H4_15955</name>
</gene>
<dbReference type="InterPro" id="IPR029058">
    <property type="entry name" value="AB_hydrolase_fold"/>
</dbReference>
<proteinExistence type="predicted"/>
<sequence>YSTWNRVIPFLSKEYLVIAIDYLGVGYSDKPLSGFSYTVQEQTNLVAKLIDKLRIRGADVMGVSYGGIIALDLTARHSNLVRRIICIEGGVKTKPTKVPWSPMIGILGRPVIGDALIAIIRSGLLARVLTKLIMGEAWRSMSIKDRREIVAIVAEESKTASRVPWYQLSRTLQTSKELPEEAKTIKNPVLYLYGENSMFRETAEANAMFLKSHLPNVRTRCIKDGIHDLQLQKPQEVANLVLGFLGGPDRQVQLSFQF</sequence>
<name>X1SI31_9ZZZZ</name>
<dbReference type="AlphaFoldDB" id="X1SI31"/>